<feature type="transmembrane region" description="Helical" evidence="1">
    <location>
        <begin position="264"/>
        <end position="286"/>
    </location>
</feature>
<evidence type="ECO:0000313" key="2">
    <source>
        <dbReference type="EMBL" id="EFO91690.1"/>
    </source>
</evidence>
<dbReference type="HOGENOM" id="CLU_049496_1_0_1"/>
<dbReference type="InParanoid" id="E3NB06"/>
<sequence length="415" mass="47781">MPPDTVDPIPVPYQNIRGVPFYMNFEYKLNWVTLVTIIDLLLNTIGTLIFIQIPIFYFKNKQKIKNIGLRLDVFQSFLLMQIWSICMTIGEFLMFKIPVAGIFTNYCANNNPQVLLRFTIFFLHWAHYSSLLFVLLFCVLRVVNKKKEKLFYYLIPPFIIFPFLASVPHLLSEGLCLQIDQPYPFGALILISRVFDENTVRFEKCYCSKMQNVMLQPLFAFGNFVLTAIVTFTVIGLNIIMFLKISERKMTSVGQSQSSQNQKVSRTLTGTMIIMLIPLIVYLFVATAEIIPNDYLSYILYCGAIAHDIRVHLVTCYFYFTHPVFKKHGMIRKITVAQKKITSNIANQLDKVIELWSIAVNSSDFDHFRLRSAVLEIDPCSIPTPWRLNGICHSADPSDYEDALSNSSPSVYSHF</sequence>
<dbReference type="InterPro" id="IPR003839">
    <property type="entry name" value="7TM_GPCR_serpentine_rcpt_Sru"/>
</dbReference>
<organism evidence="3">
    <name type="scientific">Caenorhabditis remanei</name>
    <name type="common">Caenorhabditis vulgaris</name>
    <dbReference type="NCBI Taxonomy" id="31234"/>
    <lineage>
        <taxon>Eukaryota</taxon>
        <taxon>Metazoa</taxon>
        <taxon>Ecdysozoa</taxon>
        <taxon>Nematoda</taxon>
        <taxon>Chromadorea</taxon>
        <taxon>Rhabditida</taxon>
        <taxon>Rhabditina</taxon>
        <taxon>Rhabditomorpha</taxon>
        <taxon>Rhabditoidea</taxon>
        <taxon>Rhabditidae</taxon>
        <taxon>Peloderinae</taxon>
        <taxon>Caenorhabditis</taxon>
    </lineage>
</organism>
<gene>
    <name evidence="2" type="ORF">CRE_06075</name>
</gene>
<keyword evidence="3" id="KW-1185">Reference proteome</keyword>
<evidence type="ECO:0008006" key="4">
    <source>
        <dbReference type="Google" id="ProtNLM"/>
    </source>
</evidence>
<evidence type="ECO:0000256" key="1">
    <source>
        <dbReference type="SAM" id="Phobius"/>
    </source>
</evidence>
<feature type="transmembrane region" description="Helical" evidence="1">
    <location>
        <begin position="31"/>
        <end position="57"/>
    </location>
</feature>
<dbReference type="PANTHER" id="PTHR47516:SF2">
    <property type="entry name" value="SERPENTINE RECEPTOR CLASS GAMMA"/>
    <property type="match status" value="1"/>
</dbReference>
<dbReference type="OMA" id="NWITIAV"/>
<evidence type="ECO:0000313" key="3">
    <source>
        <dbReference type="Proteomes" id="UP000008281"/>
    </source>
</evidence>
<name>E3NB06_CAERE</name>
<protein>
    <recommendedName>
        <fullName evidence="4">G-protein coupled receptors family 1 profile domain-containing protein</fullName>
    </recommendedName>
</protein>
<dbReference type="EMBL" id="DS268580">
    <property type="protein sequence ID" value="EFO91690.1"/>
    <property type="molecule type" value="Genomic_DNA"/>
</dbReference>
<dbReference type="Proteomes" id="UP000008281">
    <property type="component" value="Unassembled WGS sequence"/>
</dbReference>
<keyword evidence="1" id="KW-1133">Transmembrane helix</keyword>
<feature type="transmembrane region" description="Helical" evidence="1">
    <location>
        <begin position="77"/>
        <end position="95"/>
    </location>
</feature>
<feature type="transmembrane region" description="Helical" evidence="1">
    <location>
        <begin position="218"/>
        <end position="243"/>
    </location>
</feature>
<feature type="transmembrane region" description="Helical" evidence="1">
    <location>
        <begin position="150"/>
        <end position="171"/>
    </location>
</feature>
<dbReference type="Pfam" id="PF10322">
    <property type="entry name" value="7TM_GPCR_Sru"/>
    <property type="match status" value="1"/>
</dbReference>
<dbReference type="eggNOG" id="ENOG502R7RW">
    <property type="taxonomic scope" value="Eukaryota"/>
</dbReference>
<reference evidence="2" key="1">
    <citation type="submission" date="2007-07" db="EMBL/GenBank/DDBJ databases">
        <title>PCAP assembly of the Caenorhabditis remanei genome.</title>
        <authorList>
            <consortium name="The Caenorhabditis remanei Sequencing Consortium"/>
            <person name="Wilson R.K."/>
        </authorList>
    </citation>
    <scope>NUCLEOTIDE SEQUENCE [LARGE SCALE GENOMIC DNA]</scope>
    <source>
        <strain evidence="2">PB4641</strain>
    </source>
</reference>
<proteinExistence type="predicted"/>
<dbReference type="OrthoDB" id="5807521at2759"/>
<accession>E3NB06</accession>
<keyword evidence="1" id="KW-0812">Transmembrane</keyword>
<keyword evidence="1" id="KW-0472">Membrane</keyword>
<dbReference type="AlphaFoldDB" id="E3NB06"/>
<feature type="transmembrane region" description="Helical" evidence="1">
    <location>
        <begin position="115"/>
        <end position="143"/>
    </location>
</feature>
<dbReference type="PANTHER" id="PTHR47516">
    <property type="entry name" value="SERPENTINE RECEPTOR, CLASS U-RELATED"/>
    <property type="match status" value="1"/>
</dbReference>
<dbReference type="FunCoup" id="E3NB06">
    <property type="interactions" value="3"/>
</dbReference>